<sequence length="77" mass="8729">MCHVRTFGGAHYVMIDARYELQSSLFGSERERFAEKERLFKLGRPPSVSLALADGPIFRPRPTALLQVDDSVARLHN</sequence>
<accession>A0ABN7BD19</accession>
<reference evidence="1 2" key="1">
    <citation type="submission" date="2023-09" db="EMBL/GenBank/DDBJ databases">
        <title>Nesidiocoris tenuis whole genome shotgun sequence.</title>
        <authorList>
            <person name="Shibata T."/>
            <person name="Shimoda M."/>
            <person name="Kobayashi T."/>
            <person name="Uehara T."/>
        </authorList>
    </citation>
    <scope>NUCLEOTIDE SEQUENCE [LARGE SCALE GENOMIC DNA]</scope>
    <source>
        <strain evidence="1 2">Japan</strain>
    </source>
</reference>
<proteinExistence type="predicted"/>
<evidence type="ECO:0000313" key="1">
    <source>
        <dbReference type="EMBL" id="BET02276.1"/>
    </source>
</evidence>
<evidence type="ECO:0000313" key="2">
    <source>
        <dbReference type="Proteomes" id="UP001307889"/>
    </source>
</evidence>
<dbReference type="EMBL" id="AP028922">
    <property type="protein sequence ID" value="BET02276.1"/>
    <property type="molecule type" value="Genomic_DNA"/>
</dbReference>
<protein>
    <submittedName>
        <fullName evidence="1">Uncharacterized protein</fullName>
    </submittedName>
</protein>
<keyword evidence="2" id="KW-1185">Reference proteome</keyword>
<organism evidence="1 2">
    <name type="scientific">Nesidiocoris tenuis</name>
    <dbReference type="NCBI Taxonomy" id="355587"/>
    <lineage>
        <taxon>Eukaryota</taxon>
        <taxon>Metazoa</taxon>
        <taxon>Ecdysozoa</taxon>
        <taxon>Arthropoda</taxon>
        <taxon>Hexapoda</taxon>
        <taxon>Insecta</taxon>
        <taxon>Pterygota</taxon>
        <taxon>Neoptera</taxon>
        <taxon>Paraneoptera</taxon>
        <taxon>Hemiptera</taxon>
        <taxon>Heteroptera</taxon>
        <taxon>Panheteroptera</taxon>
        <taxon>Cimicomorpha</taxon>
        <taxon>Miridae</taxon>
        <taxon>Dicyphina</taxon>
        <taxon>Nesidiocoris</taxon>
    </lineage>
</organism>
<gene>
    <name evidence="1" type="ORF">NTJ_15094</name>
</gene>
<name>A0ABN7BD19_9HEMI</name>
<dbReference type="Proteomes" id="UP001307889">
    <property type="component" value="Chromosome 14"/>
</dbReference>